<evidence type="ECO:0000313" key="3">
    <source>
        <dbReference type="EMBL" id="MDN7024708.1"/>
    </source>
</evidence>
<comment type="caution">
    <text evidence="3">The sequence shown here is derived from an EMBL/GenBank/DDBJ whole genome shotgun (WGS) entry which is preliminary data.</text>
</comment>
<organism evidence="3 4">
    <name type="scientific">Methanoculleus frigidifontis</name>
    <dbReference type="NCBI Taxonomy" id="2584085"/>
    <lineage>
        <taxon>Archaea</taxon>
        <taxon>Methanobacteriati</taxon>
        <taxon>Methanobacteriota</taxon>
        <taxon>Stenosarchaea group</taxon>
        <taxon>Methanomicrobia</taxon>
        <taxon>Methanomicrobiales</taxon>
        <taxon>Methanomicrobiaceae</taxon>
        <taxon>Methanoculleus</taxon>
    </lineage>
</organism>
<dbReference type="InterPro" id="IPR050682">
    <property type="entry name" value="ModA/WtpA"/>
</dbReference>
<dbReference type="PIRSF" id="PIRSF004846">
    <property type="entry name" value="ModA"/>
    <property type="match status" value="1"/>
</dbReference>
<dbReference type="CDD" id="cd13517">
    <property type="entry name" value="PBP2_ModA3_like"/>
    <property type="match status" value="1"/>
</dbReference>
<protein>
    <submittedName>
        <fullName evidence="3">Molybdate ABC transporter substrate-binding protein</fullName>
    </submittedName>
</protein>
<dbReference type="InterPro" id="IPR005950">
    <property type="entry name" value="ModA"/>
</dbReference>
<evidence type="ECO:0000256" key="2">
    <source>
        <dbReference type="ARBA" id="ARBA00022729"/>
    </source>
</evidence>
<name>A0ABT8M9U4_9EURY</name>
<gene>
    <name evidence="3" type="primary">modA</name>
    <name evidence="3" type="ORF">FGU65_07380</name>
</gene>
<dbReference type="SUPFAM" id="SSF53850">
    <property type="entry name" value="Periplasmic binding protein-like II"/>
    <property type="match status" value="1"/>
</dbReference>
<evidence type="ECO:0000256" key="1">
    <source>
        <dbReference type="ARBA" id="ARBA00022723"/>
    </source>
</evidence>
<evidence type="ECO:0000313" key="4">
    <source>
        <dbReference type="Proteomes" id="UP001168338"/>
    </source>
</evidence>
<reference evidence="3" key="1">
    <citation type="submission" date="2019-05" db="EMBL/GenBank/DDBJ databases">
        <title>Methanoculleus sp. FWC-SCC1, a methanogenic archaeon isolated from deep marine cold seep.</title>
        <authorList>
            <person name="Chen Y.-W."/>
            <person name="Chen S.-C."/>
            <person name="Teng N.-H."/>
            <person name="Lai M.-C."/>
        </authorList>
    </citation>
    <scope>NUCLEOTIDE SEQUENCE</scope>
    <source>
        <strain evidence="3">FWC-SCC1</strain>
    </source>
</reference>
<proteinExistence type="predicted"/>
<dbReference type="Proteomes" id="UP001168338">
    <property type="component" value="Unassembled WGS sequence"/>
</dbReference>
<keyword evidence="1" id="KW-0479">Metal-binding</keyword>
<sequence length="271" mass="28718">MQRQNILAILTLVLAGCILFTGCTGTQSTTVTEPADETLFVYSGAGLKAPMQEIGTVFGEKYGVTVEYTYAGSGALITQMELAQKGDVFIPGGTPDYAIAVNKGLVSDDPQYVAYHVPVIAVAKGNPKKITCVEDFTKSGVKVALGGINETAIGKAGDKLFKKHGIADAVEENVVLRAPTINELIVAMNMGTADATLITIDKMNVQTMEAIELPLEDNMALIVPIGTTTFTKKADLAGQYIDFVASDEGKAIFARHGFPTYPDPTYAGIMP</sequence>
<dbReference type="EMBL" id="VCYH01000004">
    <property type="protein sequence ID" value="MDN7024708.1"/>
    <property type="molecule type" value="Genomic_DNA"/>
</dbReference>
<dbReference type="PANTHER" id="PTHR30632:SF0">
    <property type="entry name" value="SULFATE-BINDING PROTEIN"/>
    <property type="match status" value="1"/>
</dbReference>
<dbReference type="NCBIfam" id="TIGR01256">
    <property type="entry name" value="modA"/>
    <property type="match status" value="1"/>
</dbReference>
<keyword evidence="4" id="KW-1185">Reference proteome</keyword>
<dbReference type="Pfam" id="PF13531">
    <property type="entry name" value="SBP_bac_11"/>
    <property type="match status" value="1"/>
</dbReference>
<dbReference type="PANTHER" id="PTHR30632">
    <property type="entry name" value="MOLYBDATE-BINDING PERIPLASMIC PROTEIN"/>
    <property type="match status" value="1"/>
</dbReference>
<accession>A0ABT8M9U4</accession>
<dbReference type="Gene3D" id="3.40.190.10">
    <property type="entry name" value="Periplasmic binding protein-like II"/>
    <property type="match status" value="2"/>
</dbReference>
<keyword evidence="2" id="KW-0732">Signal</keyword>
<dbReference type="PROSITE" id="PS51257">
    <property type="entry name" value="PROKAR_LIPOPROTEIN"/>
    <property type="match status" value="1"/>
</dbReference>
<dbReference type="RefSeq" id="WP_301663823.1">
    <property type="nucleotide sequence ID" value="NZ_VCYH01000004.1"/>
</dbReference>